<keyword evidence="6 7" id="KW-0472">Membrane</keyword>
<dbReference type="AlphaFoldDB" id="A0A1V5SM22"/>
<dbReference type="GO" id="GO:0008961">
    <property type="term" value="F:phosphatidylglycerol-prolipoprotein diacylglyceryl transferase activity"/>
    <property type="evidence" value="ECO:0007669"/>
    <property type="project" value="UniProtKB-UniRule"/>
</dbReference>
<keyword evidence="4 7" id="KW-0812">Transmembrane</keyword>
<proteinExistence type="inferred from homology"/>
<protein>
    <recommendedName>
        <fullName evidence="7">Phosphatidylglycerol--prolipoprotein diacylglyceryl transferase</fullName>
        <ecNumber evidence="7">2.5.1.145</ecNumber>
    </recommendedName>
</protein>
<feature type="binding site" evidence="7">
    <location>
        <position position="134"/>
    </location>
    <ligand>
        <name>a 1,2-diacyl-sn-glycero-3-phospho-(1'-sn-glycerol)</name>
        <dbReference type="ChEBI" id="CHEBI:64716"/>
    </ligand>
</feature>
<name>A0A1V5SM22_9BACT</name>
<feature type="transmembrane region" description="Helical" evidence="7">
    <location>
        <begin position="47"/>
        <end position="69"/>
    </location>
</feature>
<keyword evidence="5 7" id="KW-1133">Transmembrane helix</keyword>
<dbReference type="HAMAP" id="MF_01147">
    <property type="entry name" value="Lgt"/>
    <property type="match status" value="1"/>
</dbReference>
<dbReference type="Pfam" id="PF01790">
    <property type="entry name" value="LGT"/>
    <property type="match status" value="1"/>
</dbReference>
<evidence type="ECO:0000256" key="2">
    <source>
        <dbReference type="ARBA" id="ARBA00022475"/>
    </source>
</evidence>
<feature type="transmembrane region" description="Helical" evidence="7">
    <location>
        <begin position="155"/>
        <end position="173"/>
    </location>
</feature>
<dbReference type="UniPathway" id="UPA00664"/>
<comment type="function">
    <text evidence="7">Catalyzes the transfer of the diacylglyceryl group from phosphatidylglycerol to the sulfhydryl group of the N-terminal cysteine of a prolipoprotein, the first step in the formation of mature lipoproteins.</text>
</comment>
<evidence type="ECO:0000256" key="4">
    <source>
        <dbReference type="ARBA" id="ARBA00022692"/>
    </source>
</evidence>
<dbReference type="GO" id="GO:0005886">
    <property type="term" value="C:plasma membrane"/>
    <property type="evidence" value="ECO:0007669"/>
    <property type="project" value="UniProtKB-SubCell"/>
</dbReference>
<evidence type="ECO:0000256" key="3">
    <source>
        <dbReference type="ARBA" id="ARBA00022679"/>
    </source>
</evidence>
<dbReference type="PANTHER" id="PTHR30589:SF0">
    <property type="entry name" value="PHOSPHATIDYLGLYCEROL--PROLIPOPROTEIN DIACYLGLYCERYL TRANSFERASE"/>
    <property type="match status" value="1"/>
</dbReference>
<dbReference type="EMBL" id="MWBQ01000153">
    <property type="protein sequence ID" value="OQA55535.1"/>
    <property type="molecule type" value="Genomic_DNA"/>
</dbReference>
<feature type="transmembrane region" description="Helical" evidence="7">
    <location>
        <begin position="220"/>
        <end position="246"/>
    </location>
</feature>
<evidence type="ECO:0000256" key="7">
    <source>
        <dbReference type="HAMAP-Rule" id="MF_01147"/>
    </source>
</evidence>
<gene>
    <name evidence="8" type="primary">lgt_1</name>
    <name evidence="7" type="synonym">lgt</name>
    <name evidence="8" type="ORF">BWY41_01631</name>
</gene>
<evidence type="ECO:0000313" key="8">
    <source>
        <dbReference type="EMBL" id="OQA55535.1"/>
    </source>
</evidence>
<accession>A0A1V5SM22</accession>
<comment type="catalytic activity">
    <reaction evidence="7">
        <text>L-cysteinyl-[prolipoprotein] + a 1,2-diacyl-sn-glycero-3-phospho-(1'-sn-glycerol) = an S-1,2-diacyl-sn-glyceryl-L-cysteinyl-[prolipoprotein] + sn-glycerol 1-phosphate + H(+)</text>
        <dbReference type="Rhea" id="RHEA:56712"/>
        <dbReference type="Rhea" id="RHEA-COMP:14679"/>
        <dbReference type="Rhea" id="RHEA-COMP:14680"/>
        <dbReference type="ChEBI" id="CHEBI:15378"/>
        <dbReference type="ChEBI" id="CHEBI:29950"/>
        <dbReference type="ChEBI" id="CHEBI:57685"/>
        <dbReference type="ChEBI" id="CHEBI:64716"/>
        <dbReference type="ChEBI" id="CHEBI:140658"/>
        <dbReference type="EC" id="2.5.1.145"/>
    </reaction>
</comment>
<keyword evidence="8" id="KW-0449">Lipoprotein</keyword>
<organism evidence="8">
    <name type="scientific">Candidatus Atribacter allofermentans</name>
    <dbReference type="NCBI Taxonomy" id="1852833"/>
    <lineage>
        <taxon>Bacteria</taxon>
        <taxon>Pseudomonadati</taxon>
        <taxon>Atribacterota</taxon>
        <taxon>Atribacteria</taxon>
        <taxon>Atribacterales</taxon>
        <taxon>Atribacteraceae</taxon>
        <taxon>Atribacter</taxon>
    </lineage>
</organism>
<dbReference type="InterPro" id="IPR001640">
    <property type="entry name" value="Lgt"/>
</dbReference>
<reference evidence="8" key="1">
    <citation type="submission" date="2017-02" db="EMBL/GenBank/DDBJ databases">
        <title>Delving into the versatile metabolic prowess of the omnipresent phylum Bacteroidetes.</title>
        <authorList>
            <person name="Nobu M.K."/>
            <person name="Mei R."/>
            <person name="Narihiro T."/>
            <person name="Kuroda K."/>
            <person name="Liu W.-T."/>
        </authorList>
    </citation>
    <scope>NUCLEOTIDE SEQUENCE</scope>
    <source>
        <strain evidence="8">ADurb.Bin276</strain>
    </source>
</reference>
<dbReference type="GO" id="GO:0042158">
    <property type="term" value="P:lipoprotein biosynthetic process"/>
    <property type="evidence" value="ECO:0007669"/>
    <property type="project" value="UniProtKB-UniRule"/>
</dbReference>
<comment type="pathway">
    <text evidence="7">Protein modification; lipoprotein biosynthesis (diacylglyceryl transfer).</text>
</comment>
<evidence type="ECO:0000256" key="6">
    <source>
        <dbReference type="ARBA" id="ARBA00023136"/>
    </source>
</evidence>
<sequence length="253" mass="28826">MKIDPIVFTIGPLEVRWYGIAMAGALLFGIWYLVTRGKSKGLNQDHLVVMSLLVMVFGIVGARLMYVAANHPNWFWEEPIRIMKTYEGGLAWHGGLIGGVVAAYLYLRYRAKISFNQVADLCVPAIALGYFLIRLANIPNVENIGRMTSFYFGRWPAQLIAAGINLALLLRHFVISKKNLPDGHLFWSFLFYHQVLRAGVEETIREMPLVYQLYVNNSLGIGFLTLVQVTTLPVLLFIGWILWYYIRKESPNK</sequence>
<keyword evidence="8" id="KW-0328">Glycosyltransferase</keyword>
<dbReference type="PANTHER" id="PTHR30589">
    <property type="entry name" value="PROLIPOPROTEIN DIACYLGLYCERYL TRANSFERASE"/>
    <property type="match status" value="1"/>
</dbReference>
<keyword evidence="2 7" id="KW-1003">Cell membrane</keyword>
<feature type="transmembrane region" description="Helical" evidence="7">
    <location>
        <begin position="89"/>
        <end position="106"/>
    </location>
</feature>
<keyword evidence="3 7" id="KW-0808">Transferase</keyword>
<feature type="transmembrane region" description="Helical" evidence="7">
    <location>
        <begin position="15"/>
        <end position="35"/>
    </location>
</feature>
<comment type="subcellular location">
    <subcellularLocation>
        <location evidence="7">Cell membrane</location>
        <topology evidence="7">Multi-pass membrane protein</topology>
    </subcellularLocation>
</comment>
<dbReference type="EC" id="2.5.1.145" evidence="7"/>
<comment type="caution">
    <text evidence="8">The sequence shown here is derived from an EMBL/GenBank/DDBJ whole genome shotgun (WGS) entry which is preliminary data.</text>
</comment>
<evidence type="ECO:0000256" key="5">
    <source>
        <dbReference type="ARBA" id="ARBA00022989"/>
    </source>
</evidence>
<evidence type="ECO:0000256" key="1">
    <source>
        <dbReference type="ARBA" id="ARBA00007150"/>
    </source>
</evidence>
<comment type="similarity">
    <text evidence="1 7">Belongs to the Lgt family.</text>
</comment>
<dbReference type="Proteomes" id="UP000485569">
    <property type="component" value="Unassembled WGS sequence"/>
</dbReference>